<name>A0A0C3B0F2_SERVB</name>
<proteinExistence type="predicted"/>
<evidence type="ECO:0000313" key="1">
    <source>
        <dbReference type="EMBL" id="KIM30245.1"/>
    </source>
</evidence>
<dbReference type="EMBL" id="KN824285">
    <property type="protein sequence ID" value="KIM30245.1"/>
    <property type="molecule type" value="Genomic_DNA"/>
</dbReference>
<reference evidence="1 2" key="1">
    <citation type="submission" date="2014-04" db="EMBL/GenBank/DDBJ databases">
        <authorList>
            <consortium name="DOE Joint Genome Institute"/>
            <person name="Kuo A."/>
            <person name="Zuccaro A."/>
            <person name="Kohler A."/>
            <person name="Nagy L.G."/>
            <person name="Floudas D."/>
            <person name="Copeland A."/>
            <person name="Barry K.W."/>
            <person name="Cichocki N."/>
            <person name="Veneault-Fourrey C."/>
            <person name="LaButti K."/>
            <person name="Lindquist E.A."/>
            <person name="Lipzen A."/>
            <person name="Lundell T."/>
            <person name="Morin E."/>
            <person name="Murat C."/>
            <person name="Sun H."/>
            <person name="Tunlid A."/>
            <person name="Henrissat B."/>
            <person name="Grigoriev I.V."/>
            <person name="Hibbett D.S."/>
            <person name="Martin F."/>
            <person name="Nordberg H.P."/>
            <person name="Cantor M.N."/>
            <person name="Hua S.X."/>
        </authorList>
    </citation>
    <scope>NUCLEOTIDE SEQUENCE [LARGE SCALE GENOMIC DNA]</scope>
    <source>
        <strain evidence="1 2">MAFF 305830</strain>
    </source>
</reference>
<reference evidence="2" key="2">
    <citation type="submission" date="2015-01" db="EMBL/GenBank/DDBJ databases">
        <title>Evolutionary Origins and Diversification of the Mycorrhizal Mutualists.</title>
        <authorList>
            <consortium name="DOE Joint Genome Institute"/>
            <consortium name="Mycorrhizal Genomics Consortium"/>
            <person name="Kohler A."/>
            <person name="Kuo A."/>
            <person name="Nagy L.G."/>
            <person name="Floudas D."/>
            <person name="Copeland A."/>
            <person name="Barry K.W."/>
            <person name="Cichocki N."/>
            <person name="Veneault-Fourrey C."/>
            <person name="LaButti K."/>
            <person name="Lindquist E.A."/>
            <person name="Lipzen A."/>
            <person name="Lundell T."/>
            <person name="Morin E."/>
            <person name="Murat C."/>
            <person name="Riley R."/>
            <person name="Ohm R."/>
            <person name="Sun H."/>
            <person name="Tunlid A."/>
            <person name="Henrissat B."/>
            <person name="Grigoriev I.V."/>
            <person name="Hibbett D.S."/>
            <person name="Martin F."/>
        </authorList>
    </citation>
    <scope>NUCLEOTIDE SEQUENCE [LARGE SCALE GENOMIC DNA]</scope>
    <source>
        <strain evidence="2">MAFF 305830</strain>
    </source>
</reference>
<keyword evidence="2" id="KW-1185">Reference proteome</keyword>
<organism evidence="1 2">
    <name type="scientific">Serendipita vermifera MAFF 305830</name>
    <dbReference type="NCBI Taxonomy" id="933852"/>
    <lineage>
        <taxon>Eukaryota</taxon>
        <taxon>Fungi</taxon>
        <taxon>Dikarya</taxon>
        <taxon>Basidiomycota</taxon>
        <taxon>Agaricomycotina</taxon>
        <taxon>Agaricomycetes</taxon>
        <taxon>Sebacinales</taxon>
        <taxon>Serendipitaceae</taxon>
        <taxon>Serendipita</taxon>
    </lineage>
</organism>
<dbReference type="Proteomes" id="UP000054097">
    <property type="component" value="Unassembled WGS sequence"/>
</dbReference>
<evidence type="ECO:0000313" key="2">
    <source>
        <dbReference type="Proteomes" id="UP000054097"/>
    </source>
</evidence>
<dbReference type="HOGENOM" id="CLU_2924168_0_0_1"/>
<protein>
    <submittedName>
        <fullName evidence="1">Uncharacterized protein</fullName>
    </submittedName>
</protein>
<sequence length="61" mass="6930">MKTQNKNGKCQARTSLECRYLNLPSSECLCEDVGWIFVSRRSCGAPVLHNQRAEPLSVKLY</sequence>
<accession>A0A0C3B0F2</accession>
<dbReference type="AlphaFoldDB" id="A0A0C3B0F2"/>
<gene>
    <name evidence="1" type="ORF">M408DRAFT_295701</name>
</gene>